<proteinExistence type="predicted"/>
<reference evidence="2" key="1">
    <citation type="journal article" date="2022" name="bioRxiv">
        <title>Sequencing and chromosome-scale assembly of the giantPleurodeles waltlgenome.</title>
        <authorList>
            <person name="Brown T."/>
            <person name="Elewa A."/>
            <person name="Iarovenko S."/>
            <person name="Subramanian E."/>
            <person name="Araus A.J."/>
            <person name="Petzold A."/>
            <person name="Susuki M."/>
            <person name="Suzuki K.-i.T."/>
            <person name="Hayashi T."/>
            <person name="Toyoda A."/>
            <person name="Oliveira C."/>
            <person name="Osipova E."/>
            <person name="Leigh N.D."/>
            <person name="Simon A."/>
            <person name="Yun M.H."/>
        </authorList>
    </citation>
    <scope>NUCLEOTIDE SEQUENCE</scope>
    <source>
        <strain evidence="2">20211129_DDA</strain>
        <tissue evidence="2">Liver</tissue>
    </source>
</reference>
<dbReference type="InterPro" id="IPR011990">
    <property type="entry name" value="TPR-like_helical_dom_sf"/>
</dbReference>
<organism evidence="2 3">
    <name type="scientific">Pleurodeles waltl</name>
    <name type="common">Iberian ribbed newt</name>
    <dbReference type="NCBI Taxonomy" id="8319"/>
    <lineage>
        <taxon>Eukaryota</taxon>
        <taxon>Metazoa</taxon>
        <taxon>Chordata</taxon>
        <taxon>Craniata</taxon>
        <taxon>Vertebrata</taxon>
        <taxon>Euteleostomi</taxon>
        <taxon>Amphibia</taxon>
        <taxon>Batrachia</taxon>
        <taxon>Caudata</taxon>
        <taxon>Salamandroidea</taxon>
        <taxon>Salamandridae</taxon>
        <taxon>Pleurodelinae</taxon>
        <taxon>Pleurodeles</taxon>
    </lineage>
</organism>
<feature type="compositionally biased region" description="Basic and acidic residues" evidence="1">
    <location>
        <begin position="1"/>
        <end position="10"/>
    </location>
</feature>
<feature type="region of interest" description="Disordered" evidence="1">
    <location>
        <begin position="1"/>
        <end position="32"/>
    </location>
</feature>
<feature type="region of interest" description="Disordered" evidence="1">
    <location>
        <begin position="101"/>
        <end position="151"/>
    </location>
</feature>
<dbReference type="EMBL" id="JANPWB010000013">
    <property type="protein sequence ID" value="KAJ1103911.1"/>
    <property type="molecule type" value="Genomic_DNA"/>
</dbReference>
<evidence type="ECO:0000313" key="3">
    <source>
        <dbReference type="Proteomes" id="UP001066276"/>
    </source>
</evidence>
<protein>
    <submittedName>
        <fullName evidence="2">Uncharacterized protein</fullName>
    </submittedName>
</protein>
<accession>A0AAV7MJE7</accession>
<dbReference type="AlphaFoldDB" id="A0AAV7MJE7"/>
<feature type="compositionally biased region" description="Basic and acidic residues" evidence="1">
    <location>
        <begin position="140"/>
        <end position="150"/>
    </location>
</feature>
<gene>
    <name evidence="2" type="ORF">NDU88_001332</name>
</gene>
<evidence type="ECO:0000256" key="1">
    <source>
        <dbReference type="SAM" id="MobiDB-lite"/>
    </source>
</evidence>
<dbReference type="Gene3D" id="1.25.40.10">
    <property type="entry name" value="Tetratricopeptide repeat domain"/>
    <property type="match status" value="1"/>
</dbReference>
<dbReference type="Proteomes" id="UP001066276">
    <property type="component" value="Chromosome 9"/>
</dbReference>
<sequence>MAVARAEGRGGGRRGAASSPARTPQQKYSELAEKGATAPEALFVLMGLHTAITSRGWPYKAAAVGEHVFLVLADWTIVGHGVVFYSASFTRHLGWAGEGGRLLPDSQPQQRREPGRVLAAPERRKRCPLSGCQERGGVPGDRDHDEDRGQARTWAEQLPSVASDWQRSMERMEEAALDTAGDGHHLGRACPGRGATTKVPAPEGGRGPSELIQRALEFKGQGAECYKEKKFREAIGKYHRTLLELKGLGLLLSPPGEDPSGALTAEQRHMVESIEVDCYNSLAGQQPSPTLCAD</sequence>
<name>A0AAV7MJE7_PLEWA</name>
<evidence type="ECO:0000313" key="2">
    <source>
        <dbReference type="EMBL" id="KAJ1103911.1"/>
    </source>
</evidence>
<comment type="caution">
    <text evidence="2">The sequence shown here is derived from an EMBL/GenBank/DDBJ whole genome shotgun (WGS) entry which is preliminary data.</text>
</comment>
<keyword evidence="3" id="KW-1185">Reference proteome</keyword>